<gene>
    <name evidence="2" type="ORF">TorRG33x02_340700</name>
</gene>
<evidence type="ECO:0000256" key="1">
    <source>
        <dbReference type="SAM" id="MobiDB-lite"/>
    </source>
</evidence>
<feature type="region of interest" description="Disordered" evidence="1">
    <location>
        <begin position="1"/>
        <end position="21"/>
    </location>
</feature>
<dbReference type="OrthoDB" id="10514029at2759"/>
<evidence type="ECO:0000313" key="3">
    <source>
        <dbReference type="Proteomes" id="UP000237000"/>
    </source>
</evidence>
<name>A0A2P5AUT1_TREOI</name>
<dbReference type="InParanoid" id="A0A2P5AUT1"/>
<dbReference type="Proteomes" id="UP000237000">
    <property type="component" value="Unassembled WGS sequence"/>
</dbReference>
<accession>A0A2P5AUT1</accession>
<dbReference type="AlphaFoldDB" id="A0A2P5AUT1"/>
<protein>
    <submittedName>
        <fullName evidence="2">Uncharacterized protein</fullName>
    </submittedName>
</protein>
<keyword evidence="3" id="KW-1185">Reference proteome</keyword>
<organism evidence="2 3">
    <name type="scientific">Trema orientale</name>
    <name type="common">Charcoal tree</name>
    <name type="synonym">Celtis orientalis</name>
    <dbReference type="NCBI Taxonomy" id="63057"/>
    <lineage>
        <taxon>Eukaryota</taxon>
        <taxon>Viridiplantae</taxon>
        <taxon>Streptophyta</taxon>
        <taxon>Embryophyta</taxon>
        <taxon>Tracheophyta</taxon>
        <taxon>Spermatophyta</taxon>
        <taxon>Magnoliopsida</taxon>
        <taxon>eudicotyledons</taxon>
        <taxon>Gunneridae</taxon>
        <taxon>Pentapetalae</taxon>
        <taxon>rosids</taxon>
        <taxon>fabids</taxon>
        <taxon>Rosales</taxon>
        <taxon>Cannabaceae</taxon>
        <taxon>Trema</taxon>
    </lineage>
</organism>
<dbReference type="EMBL" id="JXTC01000692">
    <property type="protein sequence ID" value="PON40306.1"/>
    <property type="molecule type" value="Genomic_DNA"/>
</dbReference>
<reference evidence="3" key="1">
    <citation type="submission" date="2016-06" db="EMBL/GenBank/DDBJ databases">
        <title>Parallel loss of symbiosis genes in relatives of nitrogen-fixing non-legume Parasponia.</title>
        <authorList>
            <person name="Van Velzen R."/>
            <person name="Holmer R."/>
            <person name="Bu F."/>
            <person name="Rutten L."/>
            <person name="Van Zeijl A."/>
            <person name="Liu W."/>
            <person name="Santuari L."/>
            <person name="Cao Q."/>
            <person name="Sharma T."/>
            <person name="Shen D."/>
            <person name="Roswanjaya Y."/>
            <person name="Wardhani T."/>
            <person name="Kalhor M.S."/>
            <person name="Jansen J."/>
            <person name="Van den Hoogen J."/>
            <person name="Gungor B."/>
            <person name="Hartog M."/>
            <person name="Hontelez J."/>
            <person name="Verver J."/>
            <person name="Yang W.-C."/>
            <person name="Schijlen E."/>
            <person name="Repin R."/>
            <person name="Schilthuizen M."/>
            <person name="Schranz E."/>
            <person name="Heidstra R."/>
            <person name="Miyata K."/>
            <person name="Fedorova E."/>
            <person name="Kohlen W."/>
            <person name="Bisseling T."/>
            <person name="Smit S."/>
            <person name="Geurts R."/>
        </authorList>
    </citation>
    <scope>NUCLEOTIDE SEQUENCE [LARGE SCALE GENOMIC DNA]</scope>
    <source>
        <strain evidence="3">cv. RG33-2</strain>
    </source>
</reference>
<comment type="caution">
    <text evidence="2">The sequence shown here is derived from an EMBL/GenBank/DDBJ whole genome shotgun (WGS) entry which is preliminary data.</text>
</comment>
<evidence type="ECO:0000313" key="2">
    <source>
        <dbReference type="EMBL" id="PON40306.1"/>
    </source>
</evidence>
<sequence length="95" mass="9855">MAAEENRPRATTWRSGTRPRQCDDVATGGCVGVDDVAKVTLGGDEGSGLSGGEVYLGKRMSMTEQVPAKRRQDAAGLGGESQVACLTVSVQSPTQ</sequence>
<proteinExistence type="predicted"/>